<dbReference type="PANTHER" id="PTHR37283:SF1">
    <property type="entry name" value="PH DOMAIN-CONTAINING PROTEIN YHR131C"/>
    <property type="match status" value="1"/>
</dbReference>
<feature type="region of interest" description="Disordered" evidence="1">
    <location>
        <begin position="313"/>
        <end position="374"/>
    </location>
</feature>
<dbReference type="SMART" id="SM00233">
    <property type="entry name" value="PH"/>
    <property type="match status" value="1"/>
</dbReference>
<dbReference type="Proteomes" id="UP000799429">
    <property type="component" value="Unassembled WGS sequence"/>
</dbReference>
<proteinExistence type="predicted"/>
<dbReference type="PANTHER" id="PTHR37283">
    <property type="entry name" value="PH DOMAIN-CONTAINING PROTEIN YHR131C"/>
    <property type="match status" value="1"/>
</dbReference>
<evidence type="ECO:0000256" key="1">
    <source>
        <dbReference type="SAM" id="MobiDB-lite"/>
    </source>
</evidence>
<protein>
    <recommendedName>
        <fullName evidence="2">PH domain-containing protein</fullName>
    </recommendedName>
</protein>
<feature type="region of interest" description="Disordered" evidence="1">
    <location>
        <begin position="459"/>
        <end position="529"/>
    </location>
</feature>
<feature type="compositionally biased region" description="Acidic residues" evidence="1">
    <location>
        <begin position="353"/>
        <end position="362"/>
    </location>
</feature>
<sequence>MSHLVFSTQEATINPSSFEEDQQQNTSSDMTASLSGPPLTALPSGLTQIYGYHHTFHTHAQVLDIASTSPPSYAFAASKRSQIRNKKMFTINSSSEQLPDYSCSLELEGALALKSEFLSPFTLSTDTKWHDVYAVLRGTQLSLYRPKSTKLLKKPQDPAAGRLIKSYSLQHAEVGIATDFKKTNITPRSALAHLVPSGQWSKLYETDPHLFEPVREHVLRLRVEGEQILLCHQSQTGMLDWVESLCASIDISQPLEDRCEPRYRSLPRRNRRQQVLERGTRLGGAVESEEARARLVAEQERIIQLLFPHLAQGATGPVTEPPSAPDSEDNAEHAEGDQNAEEEIEQHSHNSDPEADDLDPADTTEPVAPSEAHALRYRRRCAPVLTLDSPRASDVIFREGVRMRINERKLVLDKFDYHPPRYEAHAFPADLAETLAATRAADQHRPAYTRMQSAFSTYTMQESGSDAEHSAASESDATSESSSFHSRKNLTKFLGQGPNAVSSQRRKHLPTSSSFGEDCSKRPADLELC</sequence>
<dbReference type="Pfam" id="PF00169">
    <property type="entry name" value="PH"/>
    <property type="match status" value="1"/>
</dbReference>
<feature type="region of interest" description="Disordered" evidence="1">
    <location>
        <begin position="1"/>
        <end position="37"/>
    </location>
</feature>
<reference evidence="3" key="1">
    <citation type="journal article" date="2020" name="Stud. Mycol.">
        <title>101 Dothideomycetes genomes: a test case for predicting lifestyles and emergence of pathogens.</title>
        <authorList>
            <person name="Haridas S."/>
            <person name="Albert R."/>
            <person name="Binder M."/>
            <person name="Bloem J."/>
            <person name="Labutti K."/>
            <person name="Salamov A."/>
            <person name="Andreopoulos B."/>
            <person name="Baker S."/>
            <person name="Barry K."/>
            <person name="Bills G."/>
            <person name="Bluhm B."/>
            <person name="Cannon C."/>
            <person name="Castanera R."/>
            <person name="Culley D."/>
            <person name="Daum C."/>
            <person name="Ezra D."/>
            <person name="Gonzalez J."/>
            <person name="Henrissat B."/>
            <person name="Kuo A."/>
            <person name="Liang C."/>
            <person name="Lipzen A."/>
            <person name="Lutzoni F."/>
            <person name="Magnuson J."/>
            <person name="Mondo S."/>
            <person name="Nolan M."/>
            <person name="Ohm R."/>
            <person name="Pangilinan J."/>
            <person name="Park H.-J."/>
            <person name="Ramirez L."/>
            <person name="Alfaro M."/>
            <person name="Sun H."/>
            <person name="Tritt A."/>
            <person name="Yoshinaga Y."/>
            <person name="Zwiers L.-H."/>
            <person name="Turgeon B."/>
            <person name="Goodwin S."/>
            <person name="Spatafora J."/>
            <person name="Crous P."/>
            <person name="Grigoriev I."/>
        </authorList>
    </citation>
    <scope>NUCLEOTIDE SEQUENCE</scope>
    <source>
        <strain evidence="3">CBS 101060</strain>
    </source>
</reference>
<organism evidence="3 4">
    <name type="scientific">Patellaria atrata CBS 101060</name>
    <dbReference type="NCBI Taxonomy" id="1346257"/>
    <lineage>
        <taxon>Eukaryota</taxon>
        <taxon>Fungi</taxon>
        <taxon>Dikarya</taxon>
        <taxon>Ascomycota</taxon>
        <taxon>Pezizomycotina</taxon>
        <taxon>Dothideomycetes</taxon>
        <taxon>Dothideomycetes incertae sedis</taxon>
        <taxon>Patellariales</taxon>
        <taxon>Patellariaceae</taxon>
        <taxon>Patellaria</taxon>
    </lineage>
</organism>
<dbReference type="PROSITE" id="PS50003">
    <property type="entry name" value="PH_DOMAIN"/>
    <property type="match status" value="1"/>
</dbReference>
<dbReference type="InterPro" id="IPR011993">
    <property type="entry name" value="PH-like_dom_sf"/>
</dbReference>
<dbReference type="EMBL" id="MU006098">
    <property type="protein sequence ID" value="KAF2837857.1"/>
    <property type="molecule type" value="Genomic_DNA"/>
</dbReference>
<dbReference type="InterPro" id="IPR001849">
    <property type="entry name" value="PH_domain"/>
</dbReference>
<feature type="compositionally biased region" description="Basic and acidic residues" evidence="1">
    <location>
        <begin position="518"/>
        <end position="529"/>
    </location>
</feature>
<accession>A0A9P4S867</accession>
<feature type="compositionally biased region" description="Polar residues" evidence="1">
    <location>
        <begin position="1"/>
        <end position="34"/>
    </location>
</feature>
<dbReference type="OrthoDB" id="5865767at2759"/>
<dbReference type="Gene3D" id="2.30.29.30">
    <property type="entry name" value="Pleckstrin-homology domain (PH domain)/Phosphotyrosine-binding domain (PTB)"/>
    <property type="match status" value="1"/>
</dbReference>
<feature type="compositionally biased region" description="Low complexity" evidence="1">
    <location>
        <begin position="472"/>
        <end position="484"/>
    </location>
</feature>
<evidence type="ECO:0000259" key="2">
    <source>
        <dbReference type="PROSITE" id="PS50003"/>
    </source>
</evidence>
<keyword evidence="4" id="KW-1185">Reference proteome</keyword>
<feature type="domain" description="PH" evidence="2">
    <location>
        <begin position="104"/>
        <end position="250"/>
    </location>
</feature>
<comment type="caution">
    <text evidence="3">The sequence shown here is derived from an EMBL/GenBank/DDBJ whole genome shotgun (WGS) entry which is preliminary data.</text>
</comment>
<evidence type="ECO:0000313" key="4">
    <source>
        <dbReference type="Proteomes" id="UP000799429"/>
    </source>
</evidence>
<name>A0A9P4S867_9PEZI</name>
<dbReference type="AlphaFoldDB" id="A0A9P4S867"/>
<gene>
    <name evidence="3" type="ORF">M501DRAFT_1006378</name>
</gene>
<evidence type="ECO:0000313" key="3">
    <source>
        <dbReference type="EMBL" id="KAF2837857.1"/>
    </source>
</evidence>
<dbReference type="SUPFAM" id="SSF50729">
    <property type="entry name" value="PH domain-like"/>
    <property type="match status" value="1"/>
</dbReference>